<accession>A0A2R5G8K1</accession>
<evidence type="ECO:0000259" key="5">
    <source>
        <dbReference type="PROSITE" id="PS50010"/>
    </source>
</evidence>
<dbReference type="SUPFAM" id="SSF52200">
    <property type="entry name" value="Toll/Interleukin receptor TIR domain"/>
    <property type="match status" value="1"/>
</dbReference>
<evidence type="ECO:0000313" key="7">
    <source>
        <dbReference type="EMBL" id="GBG27377.1"/>
    </source>
</evidence>
<dbReference type="SMART" id="SM00220">
    <property type="entry name" value="S_TKc"/>
    <property type="match status" value="1"/>
</dbReference>
<dbReference type="SMART" id="SM00369">
    <property type="entry name" value="LRR_TYP"/>
    <property type="match status" value="2"/>
</dbReference>
<dbReference type="PANTHER" id="PTHR44167">
    <property type="entry name" value="OVARIAN-SPECIFIC SERINE/THREONINE-PROTEIN KINASE LOK-RELATED"/>
    <property type="match status" value="1"/>
</dbReference>
<feature type="compositionally biased region" description="Gly residues" evidence="4">
    <location>
        <begin position="1902"/>
        <end position="1912"/>
    </location>
</feature>
<feature type="coiled-coil region" evidence="3">
    <location>
        <begin position="1760"/>
        <end position="1834"/>
    </location>
</feature>
<dbReference type="GO" id="GO:0005524">
    <property type="term" value="F:ATP binding"/>
    <property type="evidence" value="ECO:0007669"/>
    <property type="project" value="InterPro"/>
</dbReference>
<dbReference type="InParanoid" id="A0A2R5G8K1"/>
<dbReference type="GO" id="GO:0004674">
    <property type="term" value="F:protein serine/threonine kinase activity"/>
    <property type="evidence" value="ECO:0007669"/>
    <property type="project" value="TreeGrafter"/>
</dbReference>
<gene>
    <name evidence="7" type="ORF">FCC1311_035992</name>
</gene>
<protein>
    <submittedName>
        <fullName evidence="7">Leucine-rich repeat-containing protein 9</fullName>
    </submittedName>
</protein>
<dbReference type="InterPro" id="IPR000219">
    <property type="entry name" value="DH_dom"/>
</dbReference>
<comment type="caution">
    <text evidence="7">The sequence shown here is derived from an EMBL/GenBank/DDBJ whole genome shotgun (WGS) entry which is preliminary data.</text>
</comment>
<feature type="compositionally biased region" description="Gly residues" evidence="4">
    <location>
        <begin position="2386"/>
        <end position="2405"/>
    </location>
</feature>
<dbReference type="EMBL" id="BEYU01000030">
    <property type="protein sequence ID" value="GBG27377.1"/>
    <property type="molecule type" value="Genomic_DNA"/>
</dbReference>
<dbReference type="Gene3D" id="1.20.900.10">
    <property type="entry name" value="Dbl homology (DH) domain"/>
    <property type="match status" value="1"/>
</dbReference>
<feature type="region of interest" description="Disordered" evidence="4">
    <location>
        <begin position="1501"/>
        <end position="1528"/>
    </location>
</feature>
<evidence type="ECO:0000256" key="1">
    <source>
        <dbReference type="ARBA" id="ARBA00022614"/>
    </source>
</evidence>
<dbReference type="Gene3D" id="1.10.510.10">
    <property type="entry name" value="Transferase(Phosphotransferase) domain 1"/>
    <property type="match status" value="1"/>
</dbReference>
<feature type="region of interest" description="Disordered" evidence="4">
    <location>
        <begin position="2238"/>
        <end position="2264"/>
    </location>
</feature>
<dbReference type="InterPro" id="IPR001611">
    <property type="entry name" value="Leu-rich_rpt"/>
</dbReference>
<dbReference type="PANTHER" id="PTHR44167:SF24">
    <property type="entry name" value="SERINE_THREONINE-PROTEIN KINASE CHK2"/>
    <property type="match status" value="1"/>
</dbReference>
<dbReference type="SUPFAM" id="SSF48065">
    <property type="entry name" value="DBL homology domain (DH-domain)"/>
    <property type="match status" value="1"/>
</dbReference>
<dbReference type="InterPro" id="IPR003591">
    <property type="entry name" value="Leu-rich_rpt_typical-subtyp"/>
</dbReference>
<dbReference type="PROSITE" id="PS50010">
    <property type="entry name" value="DH_2"/>
    <property type="match status" value="1"/>
</dbReference>
<dbReference type="InterPro" id="IPR000719">
    <property type="entry name" value="Prot_kinase_dom"/>
</dbReference>
<evidence type="ECO:0000256" key="4">
    <source>
        <dbReference type="SAM" id="MobiDB-lite"/>
    </source>
</evidence>
<feature type="compositionally biased region" description="Low complexity" evidence="4">
    <location>
        <begin position="2419"/>
        <end position="2429"/>
    </location>
</feature>
<keyword evidence="2" id="KW-0677">Repeat</keyword>
<organism evidence="7 8">
    <name type="scientific">Hondaea fermentalgiana</name>
    <dbReference type="NCBI Taxonomy" id="2315210"/>
    <lineage>
        <taxon>Eukaryota</taxon>
        <taxon>Sar</taxon>
        <taxon>Stramenopiles</taxon>
        <taxon>Bigyra</taxon>
        <taxon>Labyrinthulomycetes</taxon>
        <taxon>Thraustochytrida</taxon>
        <taxon>Thraustochytriidae</taxon>
        <taxon>Hondaea</taxon>
    </lineage>
</organism>
<dbReference type="Gene3D" id="3.80.10.10">
    <property type="entry name" value="Ribonuclease Inhibitor"/>
    <property type="match status" value="2"/>
</dbReference>
<dbReference type="Pfam" id="PF00621">
    <property type="entry name" value="RhoGEF"/>
    <property type="match status" value="1"/>
</dbReference>
<dbReference type="InterPro" id="IPR035899">
    <property type="entry name" value="DBL_dom_sf"/>
</dbReference>
<feature type="coiled-coil region" evidence="3">
    <location>
        <begin position="1286"/>
        <end position="1355"/>
    </location>
</feature>
<dbReference type="Proteomes" id="UP000241890">
    <property type="component" value="Unassembled WGS sequence"/>
</dbReference>
<dbReference type="SUPFAM" id="SSF52075">
    <property type="entry name" value="Outer arm dynein light chain 1"/>
    <property type="match status" value="1"/>
</dbReference>
<feature type="domain" description="DH" evidence="5">
    <location>
        <begin position="1939"/>
        <end position="2119"/>
    </location>
</feature>
<dbReference type="InterPro" id="IPR000157">
    <property type="entry name" value="TIR_dom"/>
</dbReference>
<reference evidence="7 8" key="1">
    <citation type="submission" date="2017-12" db="EMBL/GenBank/DDBJ databases">
        <title>Sequencing, de novo assembly and annotation of complete genome of a new Thraustochytrid species, strain FCC1311.</title>
        <authorList>
            <person name="Sedici K."/>
            <person name="Godart F."/>
            <person name="Aiese Cigliano R."/>
            <person name="Sanseverino W."/>
            <person name="Barakat M."/>
            <person name="Ortet P."/>
            <person name="Marechal E."/>
            <person name="Cagnac O."/>
            <person name="Amato A."/>
        </authorList>
    </citation>
    <scope>NUCLEOTIDE SEQUENCE [LARGE SCALE GENOMIC DNA]</scope>
</reference>
<feature type="region of interest" description="Disordered" evidence="4">
    <location>
        <begin position="2376"/>
        <end position="2529"/>
    </location>
</feature>
<feature type="coiled-coil region" evidence="3">
    <location>
        <begin position="1458"/>
        <end position="1485"/>
    </location>
</feature>
<dbReference type="Gene3D" id="3.40.50.10140">
    <property type="entry name" value="Toll/interleukin-1 receptor homology (TIR) domain"/>
    <property type="match status" value="1"/>
</dbReference>
<feature type="region of interest" description="Disordered" evidence="4">
    <location>
        <begin position="1721"/>
        <end position="1759"/>
    </location>
</feature>
<dbReference type="SUPFAM" id="SSF52047">
    <property type="entry name" value="RNI-like"/>
    <property type="match status" value="1"/>
</dbReference>
<sequence length="2562" mass="283825">MPCRRDEGAPAARRVPRAYRCALIAIIFSLQENNINDDGAAQLGQGLGKSKSLTGLDIGYNRFGASGAKGLSEGLSENDSLTSEAHVMVESFTESRVVEVVANMPLSQNVGLHDLDLLGSDIGNVGADGLAEGLAKNSSLARLTGFPELPECFEWPYLLTAAKGMARADRIRKYLFDVEAKKWTPAAYELAGKYAHIFQVFVFILAQNDPEMQNLFSDPKVWLQTEGEDEDKSAEDEDKLPLIHALFDCHATTTEFALQESFCTEIIAKHLKLEDGLLLMKAEDGGGRTLRSLALTNKNTKEWAKKYGTYLNRYNVVEGPPVHESKTCAVHYATDIKTNKLVALKIMRDKHQYEREISAREVTVDGEDLLKGCMKLLDRDDPAFATLLDRERCLVMPQGSRSLFEAINTERFAGRDFLKIRAIAHKIALAIKNLHDSGRIHGDIKPRNVVRVNPSVQHTFSLDGKGGRLEVPKAWRDDVTGELQSSRSNANDEEWKLIDLDASASLLNDTRVTEKVSTGYAAPELARWHFSDHAKPEEAPLTSEAIDVWGFGVVLYQMLSGTKLFMVDESDDNLVHDEDKLKLMTWLALDDKRLNRIRKRENSNGIEGKNAAVGDGLQEERSDDIEAARDLVRLCLRGDPSERITLTYILEKHPFFESLREDASCAVQDDDVDLASSKVARKRSSKKNMKDRISRQLLGLHFRMIPRRFSLFGHTTTPELRRNASLSRFYADKAHHELIELPTYHFFLSHVQSQAAGIAKDLAFGLERHQLSAWVDMRAADITLEGMHRGILFSRCFLMVLTQDVFFRPYCLIELKYAVDHFLSTPGGLEEHIFFIVEEDERFYPWTAENDGPWESELWENGDADDLNENTDDTDDLDENADDAEDYFDMCEGSVLERPRSKRKDDARHHPRDELKKLGFNDTEVFTAARDALSVCKRIPYRRREFEEDAMIRALASHAGFQKSSPFSFPSKDSLSLTVVGKAGSTIARELVAKLEAKRNIEVKAALFPSLASDTSVAIVVLEQGCRDDVEFALREGELAELPILAVAVADDKTRNLDGVHKEDFSEDVRIRLFDHLEVLTGWPGGSSEHADEGAMEGVLNDVIGGRDPRKVRWLSLGRAAETFGVEERLTDVRGLEACESLVSLDLSGHALSNADRLRLLRKLQELDVSRNRLRHLEGLGRLTNLRVLNLSGNLVERIPEQMGLLVELQWLDLSANKLGDPSEFSHLAPCGKLFRLFIKGNPLCGLPTVGDLVLKHCASLVWLDGTEVTRDGRAGRALPASATASAKQLDEEREAKDKILRLERQIATERASVQTLEAQNHDLKSELEATAQLLARKTSEWAVAEEQASRLQQELAFLRIDASGTNHAPVDDAVAEPSSAGMDASLLSVAHLEDVSIAESEQRTGMDGEGTGLRDRADPIAELWGLVSRSPLNGPVFPSGDLAVALREVEQDIADNAQEATLQLRALNMEFADAKADLADSQNDLDEFLHDLTRQRFLQQQQQQQQVGQPGQSMISPAKMARSPERSSLDLKDAALDLQAKQREVRDMTKIRRHVELLHKALRKKLECAQDLLVLHTERLMADKDETPDSDSHVSQLASLEERIASMKSQLRESAMHVSMAWTELSEVLSGCSESMRNRFPDLVELEGLEELDEDAVQKYFEAGSGFQRTSTFFDSSVAALSEQVMKIKEYESSVQGSLQGCDVRLQQVRRVIEGLVSSTRVDRANSSPQTSPLPPQSAGSSSPPIQRADGMASEAGVSQVLRDEEEVLQANVRNAQARIRELQAEILQLKCEAWRVEANLRTRQCSIMCAALEEKEAAVQACSKTMRRLQTSGALAEQESKTGVWDEDAMGNASYAGGSTCEGDEVSLGSQAVDAAALQHQRQQQQQQHQRQQQRRQQRGDGGGGGGGGAQSADTFEAATAASAALMVASEQKAREFRRKVVDDLVESEAQYLEALRQLVNSFLVPMRRRCLLPPRDLQAICLNAEDIFRAHESIGNALERCHEPMEILGVYAKRAERFEAYINFGVNCSLSMAIVEVRQREVAGFANFVRVTPQGEDGCEVLRGLLLRPLQQLCVYEQTFHRLLDLNKAGGNAAMQNRLEGLASMVTDLLNRIDCNVEEAKRRAEALAHVTGVIPTHSAMDRRLVTWLTTPTSASARDLGLSRLGWPDVQSTVLGVDLVLLFFFFLGQQRRTAKSGGSGDDVAVVEAVVALSGDGEAEKVYSVVEKIIGEYRVEHGDKDEGGRGRGRSRRPSRDVSSSQESGVLRLQLPGVIGANANGGMNDKGESAVASMADVDPSDDSKLSYVPKYPGTDMAKRRELARRRREARTQWKPPELENVNAVIALERIRKRDGTPLADAHRPPESVQALFRAYPRPSSENGRGSKSGGGSSGGSSGGGGGSGGAIFMTPIKAEAAPSRGSSRRSQTGSKGGIGFGSAAKLARNEPLPFRKSAIKMRSPRRVREGEDRDGRLQEGVNEEDDEDEEINFDPTSPYAKLARQRRRQHPTPDMSIFKAPFRGPDATEAPDVGYRSKRLIGVPTDTSNVVKEFHDAEQKFYHQKK</sequence>
<dbReference type="Pfam" id="PF13855">
    <property type="entry name" value="LRR_8"/>
    <property type="match status" value="1"/>
</dbReference>
<proteinExistence type="predicted"/>
<evidence type="ECO:0000256" key="3">
    <source>
        <dbReference type="SAM" id="Coils"/>
    </source>
</evidence>
<feature type="region of interest" description="Disordered" evidence="4">
    <location>
        <begin position="1878"/>
        <end position="1915"/>
    </location>
</feature>
<dbReference type="GO" id="GO:0044773">
    <property type="term" value="P:mitotic DNA damage checkpoint signaling"/>
    <property type="evidence" value="ECO:0007669"/>
    <property type="project" value="TreeGrafter"/>
</dbReference>
<name>A0A2R5G8K1_9STRA</name>
<feature type="compositionally biased region" description="Low complexity" evidence="4">
    <location>
        <begin position="1881"/>
        <end position="1893"/>
    </location>
</feature>
<dbReference type="Pfam" id="PF00069">
    <property type="entry name" value="Pkinase"/>
    <property type="match status" value="1"/>
</dbReference>
<evidence type="ECO:0000259" key="6">
    <source>
        <dbReference type="PROSITE" id="PS50011"/>
    </source>
</evidence>
<feature type="compositionally biased region" description="Low complexity" evidence="4">
    <location>
        <begin position="1501"/>
        <end position="1513"/>
    </location>
</feature>
<evidence type="ECO:0000256" key="2">
    <source>
        <dbReference type="ARBA" id="ARBA00022737"/>
    </source>
</evidence>
<dbReference type="PROSITE" id="PS51450">
    <property type="entry name" value="LRR"/>
    <property type="match status" value="3"/>
</dbReference>
<feature type="compositionally biased region" description="Acidic residues" evidence="4">
    <location>
        <begin position="2477"/>
        <end position="2488"/>
    </location>
</feature>
<keyword evidence="1" id="KW-0433">Leucine-rich repeat</keyword>
<dbReference type="Pfam" id="PF13676">
    <property type="entry name" value="TIR_2"/>
    <property type="match status" value="1"/>
</dbReference>
<feature type="compositionally biased region" description="Basic and acidic residues" evidence="4">
    <location>
        <begin position="2462"/>
        <end position="2473"/>
    </location>
</feature>
<feature type="domain" description="Protein kinase" evidence="6">
    <location>
        <begin position="316"/>
        <end position="656"/>
    </location>
</feature>
<dbReference type="GO" id="GO:0005634">
    <property type="term" value="C:nucleus"/>
    <property type="evidence" value="ECO:0007669"/>
    <property type="project" value="TreeGrafter"/>
</dbReference>
<keyword evidence="3" id="KW-0175">Coiled coil</keyword>
<dbReference type="InterPro" id="IPR035897">
    <property type="entry name" value="Toll_tir_struct_dom_sf"/>
</dbReference>
<dbReference type="SMART" id="SM00368">
    <property type="entry name" value="LRR_RI"/>
    <property type="match status" value="4"/>
</dbReference>
<dbReference type="InterPro" id="IPR032675">
    <property type="entry name" value="LRR_dom_sf"/>
</dbReference>
<keyword evidence="8" id="KW-1185">Reference proteome</keyword>
<dbReference type="GO" id="GO:0005085">
    <property type="term" value="F:guanyl-nucleotide exchange factor activity"/>
    <property type="evidence" value="ECO:0007669"/>
    <property type="project" value="InterPro"/>
</dbReference>
<dbReference type="SUPFAM" id="SSF56112">
    <property type="entry name" value="Protein kinase-like (PK-like)"/>
    <property type="match status" value="1"/>
</dbReference>
<dbReference type="PROSITE" id="PS50011">
    <property type="entry name" value="PROTEIN_KINASE_DOM"/>
    <property type="match status" value="1"/>
</dbReference>
<evidence type="ECO:0000313" key="8">
    <source>
        <dbReference type="Proteomes" id="UP000241890"/>
    </source>
</evidence>
<dbReference type="OrthoDB" id="193242at2759"/>
<dbReference type="InterPro" id="IPR011009">
    <property type="entry name" value="Kinase-like_dom_sf"/>
</dbReference>
<dbReference type="SMART" id="SM00325">
    <property type="entry name" value="RhoGEF"/>
    <property type="match status" value="1"/>
</dbReference>